<gene>
    <name evidence="1" type="primary">Acey_s0022.g512</name>
    <name evidence="1" type="ORF">Y032_0022g512</name>
</gene>
<dbReference type="EMBL" id="JARK01001358">
    <property type="protein sequence ID" value="EYC20216.1"/>
    <property type="molecule type" value="Genomic_DNA"/>
</dbReference>
<sequence length="108" mass="11992">MFGNKVLDLVEHGEEIRKRREMGLDVNTLRVISLLSWQMDRNPSALLCHSCFMCKCLQGGSITISRTGAPKLLCCAEEATSDIHSGQSRCVVGGPVRESSNFKWSSLY</sequence>
<evidence type="ECO:0000313" key="2">
    <source>
        <dbReference type="Proteomes" id="UP000024635"/>
    </source>
</evidence>
<dbReference type="AlphaFoldDB" id="A0A016UYX8"/>
<protein>
    <submittedName>
        <fullName evidence="1">Uncharacterized protein</fullName>
    </submittedName>
</protein>
<proteinExistence type="predicted"/>
<dbReference type="Proteomes" id="UP000024635">
    <property type="component" value="Unassembled WGS sequence"/>
</dbReference>
<name>A0A016UYX8_9BILA</name>
<keyword evidence="2" id="KW-1185">Reference proteome</keyword>
<accession>A0A016UYX8</accession>
<organism evidence="1 2">
    <name type="scientific">Ancylostoma ceylanicum</name>
    <dbReference type="NCBI Taxonomy" id="53326"/>
    <lineage>
        <taxon>Eukaryota</taxon>
        <taxon>Metazoa</taxon>
        <taxon>Ecdysozoa</taxon>
        <taxon>Nematoda</taxon>
        <taxon>Chromadorea</taxon>
        <taxon>Rhabditida</taxon>
        <taxon>Rhabditina</taxon>
        <taxon>Rhabditomorpha</taxon>
        <taxon>Strongyloidea</taxon>
        <taxon>Ancylostomatidae</taxon>
        <taxon>Ancylostomatinae</taxon>
        <taxon>Ancylostoma</taxon>
    </lineage>
</organism>
<comment type="caution">
    <text evidence="1">The sequence shown here is derived from an EMBL/GenBank/DDBJ whole genome shotgun (WGS) entry which is preliminary data.</text>
</comment>
<evidence type="ECO:0000313" key="1">
    <source>
        <dbReference type="EMBL" id="EYC20216.1"/>
    </source>
</evidence>
<reference evidence="2" key="1">
    <citation type="journal article" date="2015" name="Nat. Genet.">
        <title>The genome and transcriptome of the zoonotic hookworm Ancylostoma ceylanicum identify infection-specific gene families.</title>
        <authorList>
            <person name="Schwarz E.M."/>
            <person name="Hu Y."/>
            <person name="Antoshechkin I."/>
            <person name="Miller M.M."/>
            <person name="Sternberg P.W."/>
            <person name="Aroian R.V."/>
        </authorList>
    </citation>
    <scope>NUCLEOTIDE SEQUENCE</scope>
    <source>
        <strain evidence="2">HY135</strain>
    </source>
</reference>